<evidence type="ECO:0000256" key="4">
    <source>
        <dbReference type="ARBA" id="ARBA00022490"/>
    </source>
</evidence>
<comment type="catalytic activity">
    <reaction evidence="9">
        <text>DNA(n) + a 2'-deoxyribonucleoside 5'-triphosphate = DNA(n+1) + diphosphate</text>
        <dbReference type="Rhea" id="RHEA:22508"/>
        <dbReference type="Rhea" id="RHEA-COMP:17339"/>
        <dbReference type="Rhea" id="RHEA-COMP:17340"/>
        <dbReference type="ChEBI" id="CHEBI:33019"/>
        <dbReference type="ChEBI" id="CHEBI:61560"/>
        <dbReference type="ChEBI" id="CHEBI:173112"/>
        <dbReference type="EC" id="2.7.7.7"/>
    </reaction>
</comment>
<evidence type="ECO:0000313" key="11">
    <source>
        <dbReference type="EMBL" id="MCF0266997.1"/>
    </source>
</evidence>
<keyword evidence="4" id="KW-0963">Cytoplasm</keyword>
<evidence type="ECO:0000256" key="5">
    <source>
        <dbReference type="ARBA" id="ARBA00022679"/>
    </source>
</evidence>
<comment type="caution">
    <text evidence="11">The sequence shown here is derived from an EMBL/GenBank/DDBJ whole genome shotgun (WGS) entry which is preliminary data.</text>
</comment>
<dbReference type="InterPro" id="IPR003141">
    <property type="entry name" value="Pol/His_phosphatase_N"/>
</dbReference>
<accession>A0A8X8KJB1</accession>
<name>A0A8X8KJB1_ACIGI</name>
<dbReference type="GO" id="GO:0003887">
    <property type="term" value="F:DNA-directed DNA polymerase activity"/>
    <property type="evidence" value="ECO:0007669"/>
    <property type="project" value="UniProtKB-KW"/>
</dbReference>
<evidence type="ECO:0000259" key="10">
    <source>
        <dbReference type="SMART" id="SM00481"/>
    </source>
</evidence>
<dbReference type="Pfam" id="PF17657">
    <property type="entry name" value="DNA_pol3_finger"/>
    <property type="match status" value="1"/>
</dbReference>
<evidence type="ECO:0000256" key="1">
    <source>
        <dbReference type="ARBA" id="ARBA00004496"/>
    </source>
</evidence>
<dbReference type="Pfam" id="PF14579">
    <property type="entry name" value="HHH_6"/>
    <property type="match status" value="1"/>
</dbReference>
<keyword evidence="6 11" id="KW-0548">Nucleotidyltransferase</keyword>
<dbReference type="InterPro" id="IPR016195">
    <property type="entry name" value="Pol/histidinol_Pase-like"/>
</dbReference>
<keyword evidence="8" id="KW-0239">DNA-directed DNA polymerase</keyword>
<dbReference type="InterPro" id="IPR041931">
    <property type="entry name" value="DNA_pol3_alpha_thumb_dom"/>
</dbReference>
<dbReference type="InterPro" id="IPR004365">
    <property type="entry name" value="NA-bd_OB_tRNA"/>
</dbReference>
<dbReference type="CDD" id="cd04485">
    <property type="entry name" value="DnaE_OBF"/>
    <property type="match status" value="1"/>
</dbReference>
<dbReference type="Pfam" id="PF01336">
    <property type="entry name" value="tRNA_anti-codon"/>
    <property type="match status" value="1"/>
</dbReference>
<dbReference type="PANTHER" id="PTHR32294:SF0">
    <property type="entry name" value="DNA POLYMERASE III SUBUNIT ALPHA"/>
    <property type="match status" value="1"/>
</dbReference>
<sequence>MQFVHLGIHTEFSITESIVRIPDLIKAAASDEMPALAITDLSNLHAAVKFYNKSLGKGIKPIFGSVIRLNDANHKATLLAMTNKGWRGLTEIVSRGFIEGQQLSIPCVQKEWVLEQSEDLIVLLGLHSDVGEMLCAAYPEKAEPLLEQWIEKFGNRVYLALTRTGRPLEESFNEEAVKLAAKYNIGVVAHNDVHFVRPEDYEAHEARVCIADGYVLGDSKRPKQYSPEQYFKTSAEMIQLFADIPSAIENTLQIAKRCTVSLRLGFHDLPDYPIPEGHTIHSYFEHLSEIGLEERLDFLYPVETRDEDWAEIRKPYDERLAYELGIINKMDFPGYFLIVMDFIQWSKNNGVPVGPGRGSGAGSLVAYSLKITDLDPLRYDLLFERFLNPERVSMPDFDIDFCIAGRDKVIDYVARHYGRDAVSQIATFGTMAAKGAIRDVARVLGKSYGLADRISKMIPTKPLGLTLEESIEAELQLKDIVTNPSNPDYDDAAEIWEMALKLEGITRNTGKHAGGVVIAPTKITDYSAILCEADGTGRVAQFDKDDVEAAGLVKFDFLGLRNLTVIEDAIQNINKRIQSDKPLNISNIPLDDPKSYAVFADANTTAVFQFESVGMKKMLKEARPSKFEEIIAFVSLYRPGPMDLIPDFIHRMHGGEFEYLHPLLESVLEPTYGIMVYQEQVMQAAQFCAGYTLGGADLLRRAMGKKKVEEMVKQRATFIEGAAKKDIDEGTANHIFDYMEKFAGYGFNKSHAAAYALVAYQTAWLKAHYPSEFMAAVMSSEMQNTDNIVFLIDDCRINNLVVLPPSVNMSFYQFYASDVNTIIYGLGAIKGVGEQAMQSVIDSREQDGPFKDLFDFCHRVDLKKINKRTLEALIRAGALDCLGIERSSLMAQLPEAVQAAEQARSNRETGIMDLFGEVEEVQRKPAKPVKPWSDEVRLKGEKDTLGLYLTGHPIDVYRAELKSFIPNKINELTPTRRGVTTVFAGLVVDIANFPNRMMITLDDGTARIEVSANHERFQRFKDIIQNEKVVVIEGEIYEREGFDRPMGRLTKAFTLNEIRQKRANSIAITLNTEVMTKTLASDIQKILLPFCNVDMCQHIPMQIQLDYDYATAELHLGQQWKVAPLDELLSKLRDYFGKESIHIEYQVKSKAAKAVDHRGLAQPTQVAPPPENMSMDDAMDDYMADAGQFS</sequence>
<dbReference type="InterPro" id="IPR048472">
    <property type="entry name" value="DNA_pol_IIIA_C"/>
</dbReference>
<evidence type="ECO:0000256" key="9">
    <source>
        <dbReference type="ARBA" id="ARBA00049244"/>
    </source>
</evidence>
<dbReference type="SUPFAM" id="SSF160975">
    <property type="entry name" value="AF1531-like"/>
    <property type="match status" value="1"/>
</dbReference>
<dbReference type="EMBL" id="JAHWXT010000012">
    <property type="protein sequence ID" value="MCF0266997.1"/>
    <property type="molecule type" value="Genomic_DNA"/>
</dbReference>
<dbReference type="NCBIfam" id="NF004226">
    <property type="entry name" value="PRK05673.1"/>
    <property type="match status" value="1"/>
</dbReference>
<dbReference type="AlphaFoldDB" id="A0A8X8KJB1"/>
<dbReference type="Pfam" id="PF20914">
    <property type="entry name" value="DNA_pol_IIIA_C"/>
    <property type="match status" value="1"/>
</dbReference>
<dbReference type="RefSeq" id="WP_234624334.1">
    <property type="nucleotide sequence ID" value="NZ_JAHWXT010000012.1"/>
</dbReference>
<evidence type="ECO:0000256" key="3">
    <source>
        <dbReference type="ARBA" id="ARBA00019114"/>
    </source>
</evidence>
<gene>
    <name evidence="11" type="primary">dnaE</name>
    <name evidence="11" type="ORF">KW868_21345</name>
</gene>
<evidence type="ECO:0000256" key="6">
    <source>
        <dbReference type="ARBA" id="ARBA00022695"/>
    </source>
</evidence>
<dbReference type="InterPro" id="IPR004805">
    <property type="entry name" value="DnaE2/DnaE/PolC"/>
</dbReference>
<dbReference type="PANTHER" id="PTHR32294">
    <property type="entry name" value="DNA POLYMERASE III SUBUNIT ALPHA"/>
    <property type="match status" value="1"/>
</dbReference>
<dbReference type="SUPFAM" id="SSF89550">
    <property type="entry name" value="PHP domain-like"/>
    <property type="match status" value="1"/>
</dbReference>
<dbReference type="CDD" id="cd07433">
    <property type="entry name" value="PHP_PolIIIA_DnaE1"/>
    <property type="match status" value="1"/>
</dbReference>
<evidence type="ECO:0000256" key="2">
    <source>
        <dbReference type="ARBA" id="ARBA00012417"/>
    </source>
</evidence>
<dbReference type="Pfam" id="PF07733">
    <property type="entry name" value="DNA_pol3_alpha"/>
    <property type="match status" value="1"/>
</dbReference>
<evidence type="ECO:0000313" key="12">
    <source>
        <dbReference type="Proteomes" id="UP000887320"/>
    </source>
</evidence>
<dbReference type="InterPro" id="IPR029460">
    <property type="entry name" value="DNAPol_HHH"/>
</dbReference>
<keyword evidence="5 11" id="KW-0808">Transferase</keyword>
<evidence type="ECO:0000256" key="7">
    <source>
        <dbReference type="ARBA" id="ARBA00022705"/>
    </source>
</evidence>
<dbReference type="EC" id="2.7.7.7" evidence="2"/>
<dbReference type="Pfam" id="PF02811">
    <property type="entry name" value="PHP"/>
    <property type="match status" value="1"/>
</dbReference>
<proteinExistence type="predicted"/>
<dbReference type="GO" id="GO:0005737">
    <property type="term" value="C:cytoplasm"/>
    <property type="evidence" value="ECO:0007669"/>
    <property type="project" value="UniProtKB-SubCell"/>
</dbReference>
<dbReference type="InterPro" id="IPR011708">
    <property type="entry name" value="DNA_pol3_alpha_NTPase_dom"/>
</dbReference>
<dbReference type="InterPro" id="IPR004013">
    <property type="entry name" value="PHP_dom"/>
</dbReference>
<dbReference type="FunFam" id="1.10.150.870:FF:000001">
    <property type="entry name" value="DNA polymerase III subunit alpha"/>
    <property type="match status" value="1"/>
</dbReference>
<dbReference type="InterPro" id="IPR040982">
    <property type="entry name" value="DNA_pol3_finger"/>
</dbReference>
<dbReference type="SMART" id="SM00481">
    <property type="entry name" value="POLIIIAc"/>
    <property type="match status" value="1"/>
</dbReference>
<dbReference type="Gene3D" id="1.10.150.870">
    <property type="match status" value="1"/>
</dbReference>
<protein>
    <recommendedName>
        <fullName evidence="3">DNA polymerase III subunit alpha</fullName>
        <ecNumber evidence="2">2.7.7.7</ecNumber>
    </recommendedName>
</protein>
<evidence type="ECO:0000256" key="8">
    <source>
        <dbReference type="ARBA" id="ARBA00022932"/>
    </source>
</evidence>
<keyword evidence="7" id="KW-0235">DNA replication</keyword>
<dbReference type="Gene3D" id="1.10.10.1600">
    <property type="entry name" value="Bacterial DNA polymerase III alpha subunit, thumb domain"/>
    <property type="match status" value="1"/>
</dbReference>
<organism evidence="11 12">
    <name type="scientific">Acinetobacter guillouiae</name>
    <name type="common">Acinetobacter genomosp. 11</name>
    <dbReference type="NCBI Taxonomy" id="106649"/>
    <lineage>
        <taxon>Bacteria</taxon>
        <taxon>Pseudomonadati</taxon>
        <taxon>Pseudomonadota</taxon>
        <taxon>Gammaproteobacteria</taxon>
        <taxon>Moraxellales</taxon>
        <taxon>Moraxellaceae</taxon>
        <taxon>Acinetobacter</taxon>
    </lineage>
</organism>
<dbReference type="GO" id="GO:0003676">
    <property type="term" value="F:nucleic acid binding"/>
    <property type="evidence" value="ECO:0007669"/>
    <property type="project" value="InterPro"/>
</dbReference>
<feature type="domain" description="Polymerase/histidinol phosphatase N-terminal" evidence="10">
    <location>
        <begin position="4"/>
        <end position="71"/>
    </location>
</feature>
<dbReference type="GO" id="GO:0006260">
    <property type="term" value="P:DNA replication"/>
    <property type="evidence" value="ECO:0007669"/>
    <property type="project" value="UniProtKB-KW"/>
</dbReference>
<reference evidence="11" key="1">
    <citation type="submission" date="2021-07" db="EMBL/GenBank/DDBJ databases">
        <authorList>
            <person name="Fernandez M."/>
            <person name="Pereira P."/>
            <person name="Torres Tejerizo G.A."/>
            <person name="Gonzalez P."/>
            <person name="Agostini E."/>
        </authorList>
    </citation>
    <scope>NUCLEOTIDE SEQUENCE</scope>
    <source>
        <strain evidence="11">SFC 500-1A</strain>
    </source>
</reference>
<dbReference type="Gene3D" id="3.20.20.140">
    <property type="entry name" value="Metal-dependent hydrolases"/>
    <property type="match status" value="1"/>
</dbReference>
<dbReference type="InterPro" id="IPR049821">
    <property type="entry name" value="PolIIIA_DnaE1_PHP"/>
</dbReference>
<dbReference type="NCBIfam" id="TIGR00594">
    <property type="entry name" value="polc"/>
    <property type="match status" value="1"/>
</dbReference>
<dbReference type="GO" id="GO:0008408">
    <property type="term" value="F:3'-5' exonuclease activity"/>
    <property type="evidence" value="ECO:0007669"/>
    <property type="project" value="InterPro"/>
</dbReference>
<comment type="subcellular location">
    <subcellularLocation>
        <location evidence="1">Cytoplasm</location>
    </subcellularLocation>
</comment>
<dbReference type="Proteomes" id="UP000887320">
    <property type="component" value="Unassembled WGS sequence"/>
</dbReference>